<accession>B4S809</accession>
<dbReference type="STRING" id="290512.Paes_1167"/>
<dbReference type="RefSeq" id="WP_012505731.1">
    <property type="nucleotide sequence ID" value="NC_011059.1"/>
</dbReference>
<proteinExistence type="predicted"/>
<protein>
    <submittedName>
        <fullName evidence="2">Uncharacterized protein</fullName>
    </submittedName>
</protein>
<evidence type="ECO:0000256" key="1">
    <source>
        <dbReference type="SAM" id="MobiDB-lite"/>
    </source>
</evidence>
<dbReference type="EMBL" id="CP001108">
    <property type="protein sequence ID" value="ACF46196.1"/>
    <property type="molecule type" value="Genomic_DNA"/>
</dbReference>
<dbReference type="HOGENOM" id="CLU_1114967_0_0_10"/>
<reference evidence="2" key="1">
    <citation type="submission" date="2008-06" db="EMBL/GenBank/DDBJ databases">
        <title>Complete sequence of chromosome of Prosthecochloris aestuarii DSM 271.</title>
        <authorList>
            <consortium name="US DOE Joint Genome Institute"/>
            <person name="Lucas S."/>
            <person name="Copeland A."/>
            <person name="Lapidus A."/>
            <person name="Glavina del Rio T."/>
            <person name="Dalin E."/>
            <person name="Tice H."/>
            <person name="Bruce D."/>
            <person name="Goodwin L."/>
            <person name="Pitluck S."/>
            <person name="Schmutz J."/>
            <person name="Larimer F."/>
            <person name="Land M."/>
            <person name="Hauser L."/>
            <person name="Kyrpides N."/>
            <person name="Anderson I."/>
            <person name="Liu Z."/>
            <person name="Li T."/>
            <person name="Zhao F."/>
            <person name="Overmann J."/>
            <person name="Bryant D.A."/>
            <person name="Richardson P."/>
        </authorList>
    </citation>
    <scope>NUCLEOTIDE SEQUENCE [LARGE SCALE GENOMIC DNA]</scope>
    <source>
        <strain evidence="2">DSM 271</strain>
    </source>
</reference>
<name>B4S809_PROA2</name>
<feature type="compositionally biased region" description="Polar residues" evidence="1">
    <location>
        <begin position="208"/>
        <end position="242"/>
    </location>
</feature>
<dbReference type="AlphaFoldDB" id="B4S809"/>
<feature type="compositionally biased region" description="Basic and acidic residues" evidence="1">
    <location>
        <begin position="191"/>
        <end position="202"/>
    </location>
</feature>
<keyword evidence="3" id="KW-1185">Reference proteome</keyword>
<evidence type="ECO:0000313" key="2">
    <source>
        <dbReference type="EMBL" id="ACF46196.1"/>
    </source>
</evidence>
<organism evidence="2 3">
    <name type="scientific">Prosthecochloris aestuarii (strain DSM 271 / SK 413)</name>
    <dbReference type="NCBI Taxonomy" id="290512"/>
    <lineage>
        <taxon>Bacteria</taxon>
        <taxon>Pseudomonadati</taxon>
        <taxon>Chlorobiota</taxon>
        <taxon>Chlorobiia</taxon>
        <taxon>Chlorobiales</taxon>
        <taxon>Chlorobiaceae</taxon>
        <taxon>Prosthecochloris</taxon>
    </lineage>
</organism>
<gene>
    <name evidence="2" type="ordered locus">Paes_1167</name>
</gene>
<dbReference type="Proteomes" id="UP000002725">
    <property type="component" value="Chromosome"/>
</dbReference>
<feature type="region of interest" description="Disordered" evidence="1">
    <location>
        <begin position="172"/>
        <end position="252"/>
    </location>
</feature>
<dbReference type="KEGG" id="paa:Paes_1167"/>
<feature type="compositionally biased region" description="Basic residues" evidence="1">
    <location>
        <begin position="176"/>
        <end position="187"/>
    </location>
</feature>
<sequence length="252" mass="28030">MNLLDFIPFRNEMQKAYHGLTDNANHTSEHPVFDELKVRRYSAPMSEVSAFITDKIDRWVGWNLKNEKTAIGGMMIIRAEIFSFALLGTKIDVTFGLSEETDRHGHPITTINAKAETNIDSKGDLGESRRVIRMLLGAMDFEYRKAILKDDEYLFLSLDPKGSTQALQELFDGSKNHNKSGGVRKKSTSIEFKKKSSEKQTIELKPATKTNGTNRNTVSSEATNGSAASKDNGTTPSPSSKPKVTVIKLKKS</sequence>
<dbReference type="eggNOG" id="ENOG50337XZ">
    <property type="taxonomic scope" value="Bacteria"/>
</dbReference>
<evidence type="ECO:0000313" key="3">
    <source>
        <dbReference type="Proteomes" id="UP000002725"/>
    </source>
</evidence>